<dbReference type="InterPro" id="IPR032710">
    <property type="entry name" value="NTF2-like_dom_sf"/>
</dbReference>
<protein>
    <recommendedName>
        <fullName evidence="1">SnoaL-like domain-containing protein</fullName>
    </recommendedName>
</protein>
<evidence type="ECO:0000313" key="2">
    <source>
        <dbReference type="EMBL" id="PVZ94127.1"/>
    </source>
</evidence>
<comment type="caution">
    <text evidence="2">The sequence shown here is derived from an EMBL/GenBank/DDBJ whole genome shotgun (WGS) entry which is preliminary data.</text>
</comment>
<organism evidence="2 3">
    <name type="scientific">Amnibacterium flavum</name>
    <dbReference type="NCBI Taxonomy" id="2173173"/>
    <lineage>
        <taxon>Bacteria</taxon>
        <taxon>Bacillati</taxon>
        <taxon>Actinomycetota</taxon>
        <taxon>Actinomycetes</taxon>
        <taxon>Micrococcales</taxon>
        <taxon>Microbacteriaceae</taxon>
        <taxon>Amnibacterium</taxon>
    </lineage>
</organism>
<evidence type="ECO:0000259" key="1">
    <source>
        <dbReference type="Pfam" id="PF12680"/>
    </source>
</evidence>
<dbReference type="AlphaFoldDB" id="A0A2V1HUZ3"/>
<dbReference type="Gene3D" id="3.10.450.50">
    <property type="match status" value="1"/>
</dbReference>
<dbReference type="SUPFAM" id="SSF54427">
    <property type="entry name" value="NTF2-like"/>
    <property type="match status" value="1"/>
</dbReference>
<gene>
    <name evidence="2" type="ORF">DDQ50_10280</name>
</gene>
<proteinExistence type="predicted"/>
<feature type="domain" description="SnoaL-like" evidence="1">
    <location>
        <begin position="17"/>
        <end position="109"/>
    </location>
</feature>
<dbReference type="OrthoDB" id="3576198at2"/>
<reference evidence="2 3" key="1">
    <citation type="submission" date="2018-05" db="EMBL/GenBank/DDBJ databases">
        <title>Amnibacterium sp. M8JJ-5, whole genome shotgun sequence.</title>
        <authorList>
            <person name="Tuo L."/>
        </authorList>
    </citation>
    <scope>NUCLEOTIDE SEQUENCE [LARGE SCALE GENOMIC DNA]</scope>
    <source>
        <strain evidence="2 3">M8JJ-5</strain>
    </source>
</reference>
<sequence length="126" mass="13067">MALVTSTLDSVIVVWHVAVNAGDSEAAAAACTEDVVLGGPEGGSHGRDELRAWVETSGIRLMPKEAYDIPGGIVVAQEVTWPGSADFNPDAAPSRLYTAFGLRDGEISSILRFESLEAAKAAPVAA</sequence>
<evidence type="ECO:0000313" key="3">
    <source>
        <dbReference type="Proteomes" id="UP000244893"/>
    </source>
</evidence>
<keyword evidence="3" id="KW-1185">Reference proteome</keyword>
<accession>A0A2V1HUZ3</accession>
<name>A0A2V1HUZ3_9MICO</name>
<dbReference type="Pfam" id="PF12680">
    <property type="entry name" value="SnoaL_2"/>
    <property type="match status" value="1"/>
</dbReference>
<dbReference type="RefSeq" id="WP_116756641.1">
    <property type="nucleotide sequence ID" value="NZ_JBHUEX010000001.1"/>
</dbReference>
<dbReference type="InterPro" id="IPR037401">
    <property type="entry name" value="SnoaL-like"/>
</dbReference>
<dbReference type="Proteomes" id="UP000244893">
    <property type="component" value="Unassembled WGS sequence"/>
</dbReference>
<dbReference type="EMBL" id="QEOP01000002">
    <property type="protein sequence ID" value="PVZ94127.1"/>
    <property type="molecule type" value="Genomic_DNA"/>
</dbReference>